<accession>A0AAV1R772</accession>
<evidence type="ECO:0000256" key="1">
    <source>
        <dbReference type="ARBA" id="ARBA00023015"/>
    </source>
</evidence>
<evidence type="ECO:0000313" key="8">
    <source>
        <dbReference type="Proteomes" id="UP001314170"/>
    </source>
</evidence>
<proteinExistence type="predicted"/>
<dbReference type="PROSITE" id="PS51005">
    <property type="entry name" value="NAC"/>
    <property type="match status" value="1"/>
</dbReference>
<comment type="caution">
    <text evidence="7">The sequence shown here is derived from an EMBL/GenBank/DDBJ whole genome shotgun (WGS) entry which is preliminary data.</text>
</comment>
<dbReference type="PANTHER" id="PTHR31719">
    <property type="entry name" value="NAC TRANSCRIPTION FACTOR 56"/>
    <property type="match status" value="1"/>
</dbReference>
<evidence type="ECO:0000256" key="2">
    <source>
        <dbReference type="ARBA" id="ARBA00023125"/>
    </source>
</evidence>
<feature type="domain" description="NAC" evidence="6">
    <location>
        <begin position="44"/>
        <end position="195"/>
    </location>
</feature>
<evidence type="ECO:0000256" key="4">
    <source>
        <dbReference type="ARBA" id="ARBA00023242"/>
    </source>
</evidence>
<dbReference type="InterPro" id="IPR003441">
    <property type="entry name" value="NAC-dom"/>
</dbReference>
<evidence type="ECO:0000313" key="7">
    <source>
        <dbReference type="EMBL" id="CAK7328360.1"/>
    </source>
</evidence>
<feature type="region of interest" description="Disordered" evidence="5">
    <location>
        <begin position="231"/>
        <end position="256"/>
    </location>
</feature>
<dbReference type="EMBL" id="CAWUPB010000893">
    <property type="protein sequence ID" value="CAK7328360.1"/>
    <property type="molecule type" value="Genomic_DNA"/>
</dbReference>
<evidence type="ECO:0000256" key="3">
    <source>
        <dbReference type="ARBA" id="ARBA00023163"/>
    </source>
</evidence>
<name>A0AAV1R772_9ROSI</name>
<dbReference type="Proteomes" id="UP001314170">
    <property type="component" value="Unassembled WGS sequence"/>
</dbReference>
<keyword evidence="1" id="KW-0805">Transcription regulation</keyword>
<reference evidence="7 8" key="1">
    <citation type="submission" date="2024-01" db="EMBL/GenBank/DDBJ databases">
        <authorList>
            <person name="Waweru B."/>
        </authorList>
    </citation>
    <scope>NUCLEOTIDE SEQUENCE [LARGE SCALE GENOMIC DNA]</scope>
</reference>
<protein>
    <recommendedName>
        <fullName evidence="6">NAC domain-containing protein</fullName>
    </recommendedName>
</protein>
<dbReference type="PANTHER" id="PTHR31719:SF130">
    <property type="entry name" value="NAC DOMAIN-CONTAINING PROTEIN 18"/>
    <property type="match status" value="1"/>
</dbReference>
<keyword evidence="3" id="KW-0804">Transcription</keyword>
<gene>
    <name evidence="7" type="ORF">DCAF_LOCUS6082</name>
</gene>
<dbReference type="InterPro" id="IPR036093">
    <property type="entry name" value="NAC_dom_sf"/>
</dbReference>
<dbReference type="SUPFAM" id="SSF101941">
    <property type="entry name" value="NAC domain"/>
    <property type="match status" value="1"/>
</dbReference>
<sequence>MDAKAVKSCLNLVRKHNLERLRDILRYLEMDQRPNFVENGGLKLPIGYRFHPTDEELVVHYLKRKVLSLPLPASVIPEFDVFQTDPWSLPGNSKEKMYFFGQKNLNDFGTKCKTAAGSGPSGYWKPIGKGKLIVASGSNQAVGIRKTLVFRERKHSSNTRTQWFMHEYSLLGMATDSKATQMKVGDWVAHSIFQRKRKPKNHVVMISNPSNINKTQNVENISPSFMDFTMEQSSDGAAPPSPCSSGVTELVSSNDQSEEEEISSFISLFSYPCKRRRT</sequence>
<keyword evidence="2" id="KW-0238">DNA-binding</keyword>
<dbReference type="GO" id="GO:0003677">
    <property type="term" value="F:DNA binding"/>
    <property type="evidence" value="ECO:0007669"/>
    <property type="project" value="UniProtKB-KW"/>
</dbReference>
<evidence type="ECO:0000259" key="6">
    <source>
        <dbReference type="PROSITE" id="PS51005"/>
    </source>
</evidence>
<dbReference type="Gene3D" id="2.170.150.80">
    <property type="entry name" value="NAC domain"/>
    <property type="match status" value="1"/>
</dbReference>
<evidence type="ECO:0000256" key="5">
    <source>
        <dbReference type="SAM" id="MobiDB-lite"/>
    </source>
</evidence>
<keyword evidence="4" id="KW-0539">Nucleus</keyword>
<keyword evidence="8" id="KW-1185">Reference proteome</keyword>
<dbReference type="GO" id="GO:0006355">
    <property type="term" value="P:regulation of DNA-templated transcription"/>
    <property type="evidence" value="ECO:0007669"/>
    <property type="project" value="InterPro"/>
</dbReference>
<feature type="compositionally biased region" description="Polar residues" evidence="5">
    <location>
        <begin position="243"/>
        <end position="255"/>
    </location>
</feature>
<organism evidence="7 8">
    <name type="scientific">Dovyalis caffra</name>
    <dbReference type="NCBI Taxonomy" id="77055"/>
    <lineage>
        <taxon>Eukaryota</taxon>
        <taxon>Viridiplantae</taxon>
        <taxon>Streptophyta</taxon>
        <taxon>Embryophyta</taxon>
        <taxon>Tracheophyta</taxon>
        <taxon>Spermatophyta</taxon>
        <taxon>Magnoliopsida</taxon>
        <taxon>eudicotyledons</taxon>
        <taxon>Gunneridae</taxon>
        <taxon>Pentapetalae</taxon>
        <taxon>rosids</taxon>
        <taxon>fabids</taxon>
        <taxon>Malpighiales</taxon>
        <taxon>Salicaceae</taxon>
        <taxon>Flacourtieae</taxon>
        <taxon>Dovyalis</taxon>
    </lineage>
</organism>
<dbReference type="AlphaFoldDB" id="A0AAV1R772"/>
<dbReference type="Pfam" id="PF02365">
    <property type="entry name" value="NAM"/>
    <property type="match status" value="1"/>
</dbReference>